<dbReference type="EMBL" id="CM004467">
    <property type="protein sequence ID" value="OCT97434.1"/>
    <property type="molecule type" value="Genomic_DNA"/>
</dbReference>
<feature type="signal peptide" evidence="1">
    <location>
        <begin position="1"/>
        <end position="16"/>
    </location>
</feature>
<dbReference type="PROSITE" id="PS50164">
    <property type="entry name" value="GIY_YIG"/>
    <property type="match status" value="1"/>
</dbReference>
<dbReference type="InterPro" id="IPR000305">
    <property type="entry name" value="GIY-YIG_endonuc"/>
</dbReference>
<organism evidence="3 4">
    <name type="scientific">Xenopus laevis</name>
    <name type="common">African clawed frog</name>
    <dbReference type="NCBI Taxonomy" id="8355"/>
    <lineage>
        <taxon>Eukaryota</taxon>
        <taxon>Metazoa</taxon>
        <taxon>Chordata</taxon>
        <taxon>Craniata</taxon>
        <taxon>Vertebrata</taxon>
        <taxon>Euteleostomi</taxon>
        <taxon>Amphibia</taxon>
        <taxon>Batrachia</taxon>
        <taxon>Anura</taxon>
        <taxon>Pipoidea</taxon>
        <taxon>Pipidae</taxon>
        <taxon>Xenopodinae</taxon>
        <taxon>Xenopus</taxon>
        <taxon>Xenopus</taxon>
    </lineage>
</organism>
<evidence type="ECO:0000313" key="4">
    <source>
        <dbReference type="Proteomes" id="UP000694892"/>
    </source>
</evidence>
<dbReference type="Gene3D" id="3.40.1440.10">
    <property type="entry name" value="GIY-YIG endonuclease"/>
    <property type="match status" value="1"/>
</dbReference>
<gene>
    <name evidence="3" type="ORF">XELAEV_18009658mg</name>
</gene>
<evidence type="ECO:0000256" key="1">
    <source>
        <dbReference type="SAM" id="SignalP"/>
    </source>
</evidence>
<accession>A0A974DSS6</accession>
<keyword evidence="1" id="KW-0732">Signal</keyword>
<evidence type="ECO:0000259" key="2">
    <source>
        <dbReference type="PROSITE" id="PS50164"/>
    </source>
</evidence>
<evidence type="ECO:0000313" key="3">
    <source>
        <dbReference type="EMBL" id="OCT97434.1"/>
    </source>
</evidence>
<dbReference type="Proteomes" id="UP000694892">
    <property type="component" value="Chromosome 1S"/>
</dbReference>
<dbReference type="CDD" id="cd10442">
    <property type="entry name" value="GIY-YIG_PLEs"/>
    <property type="match status" value="1"/>
</dbReference>
<name>A0A974DSS6_XENLA</name>
<feature type="domain" description="GIY-YIG" evidence="2">
    <location>
        <begin position="38"/>
        <end position="134"/>
    </location>
</feature>
<proteinExistence type="predicted"/>
<feature type="chain" id="PRO_5037593772" description="GIY-YIG domain-containing protein" evidence="1">
    <location>
        <begin position="17"/>
        <end position="158"/>
    </location>
</feature>
<sequence>MGLSLVLHAIVALIASEAIYHSHKGIPLKINGHFTCPSTFVVYVIKCPCGLQYVGQTSRMIKVRIREHKSAIKTKKIEQAVACHFIEKGHGVQQLKFQVVDGVPILHRRGDRLKELLKREAMWIRNPDLDWCRRYVRMDLFNTLLYIDVATLYTMYSF</sequence>
<dbReference type="InterPro" id="IPR035901">
    <property type="entry name" value="GIY-YIG_endonuc_sf"/>
</dbReference>
<protein>
    <recommendedName>
        <fullName evidence="2">GIY-YIG domain-containing protein</fullName>
    </recommendedName>
</protein>
<reference evidence="4" key="1">
    <citation type="journal article" date="2016" name="Nature">
        <title>Genome evolution in the allotetraploid frog Xenopus laevis.</title>
        <authorList>
            <person name="Session A.M."/>
            <person name="Uno Y."/>
            <person name="Kwon T."/>
            <person name="Chapman J.A."/>
            <person name="Toyoda A."/>
            <person name="Takahashi S."/>
            <person name="Fukui A."/>
            <person name="Hikosaka A."/>
            <person name="Suzuki A."/>
            <person name="Kondo M."/>
            <person name="van Heeringen S.J."/>
            <person name="Quigley I."/>
            <person name="Heinz S."/>
            <person name="Ogino H."/>
            <person name="Ochi H."/>
            <person name="Hellsten U."/>
            <person name="Lyons J.B."/>
            <person name="Simakov O."/>
            <person name="Putnam N."/>
            <person name="Stites J."/>
            <person name="Kuroki Y."/>
            <person name="Tanaka T."/>
            <person name="Michiue T."/>
            <person name="Watanabe M."/>
            <person name="Bogdanovic O."/>
            <person name="Lister R."/>
            <person name="Georgiou G."/>
            <person name="Paranjpe S.S."/>
            <person name="van Kruijsbergen I."/>
            <person name="Shu S."/>
            <person name="Carlson J."/>
            <person name="Kinoshita T."/>
            <person name="Ohta Y."/>
            <person name="Mawaribuchi S."/>
            <person name="Jenkins J."/>
            <person name="Grimwood J."/>
            <person name="Schmutz J."/>
            <person name="Mitros T."/>
            <person name="Mozaffari S.V."/>
            <person name="Suzuki Y."/>
            <person name="Haramoto Y."/>
            <person name="Yamamoto T.S."/>
            <person name="Takagi C."/>
            <person name="Heald R."/>
            <person name="Miller K."/>
            <person name="Haudenschild C."/>
            <person name="Kitzman J."/>
            <person name="Nakayama T."/>
            <person name="Izutsu Y."/>
            <person name="Robert J."/>
            <person name="Fortriede J."/>
            <person name="Burns K."/>
            <person name="Lotay V."/>
            <person name="Karimi K."/>
            <person name="Yasuoka Y."/>
            <person name="Dichmann D.S."/>
            <person name="Flajnik M.F."/>
            <person name="Houston D.W."/>
            <person name="Shendure J."/>
            <person name="DuPasquier L."/>
            <person name="Vize P.D."/>
            <person name="Zorn A.M."/>
            <person name="Ito M."/>
            <person name="Marcotte E.M."/>
            <person name="Wallingford J.B."/>
            <person name="Ito Y."/>
            <person name="Asashima M."/>
            <person name="Ueno N."/>
            <person name="Matsuda Y."/>
            <person name="Veenstra G.J."/>
            <person name="Fujiyama A."/>
            <person name="Harland R.M."/>
            <person name="Taira M."/>
            <person name="Rokhsar D.S."/>
        </authorList>
    </citation>
    <scope>NUCLEOTIDE SEQUENCE [LARGE SCALE GENOMIC DNA]</scope>
    <source>
        <strain evidence="4">J</strain>
    </source>
</reference>
<dbReference type="AlphaFoldDB" id="A0A974DSS6"/>